<dbReference type="AlphaFoldDB" id="A0AAN7TPX5"/>
<dbReference type="SUPFAM" id="SSF56219">
    <property type="entry name" value="DNase I-like"/>
    <property type="match status" value="1"/>
</dbReference>
<feature type="compositionally biased region" description="Basic and acidic residues" evidence="8">
    <location>
        <begin position="386"/>
        <end position="403"/>
    </location>
</feature>
<evidence type="ECO:0000256" key="6">
    <source>
        <dbReference type="PIRSR" id="PIRSR604808-2"/>
    </source>
</evidence>
<proteinExistence type="inferred from homology"/>
<dbReference type="GO" id="GO:0005634">
    <property type="term" value="C:nucleus"/>
    <property type="evidence" value="ECO:0007669"/>
    <property type="project" value="TreeGrafter"/>
</dbReference>
<evidence type="ECO:0000256" key="2">
    <source>
        <dbReference type="ARBA" id="ARBA00022723"/>
    </source>
</evidence>
<dbReference type="GO" id="GO:0006284">
    <property type="term" value="P:base-excision repair"/>
    <property type="evidence" value="ECO:0007669"/>
    <property type="project" value="TreeGrafter"/>
</dbReference>
<feature type="binding site" evidence="6">
    <location>
        <position position="238"/>
    </location>
    <ligand>
        <name>Mg(2+)</name>
        <dbReference type="ChEBI" id="CHEBI:18420"/>
        <label>1</label>
    </ligand>
</feature>
<evidence type="ECO:0000259" key="9">
    <source>
        <dbReference type="Pfam" id="PF03372"/>
    </source>
</evidence>
<feature type="binding site" evidence="6">
    <location>
        <position position="357"/>
    </location>
    <ligand>
        <name>Mg(2+)</name>
        <dbReference type="ChEBI" id="CHEBI:18420"/>
        <label>1</label>
    </ligand>
</feature>
<feature type="site" description="Important for catalytic activity" evidence="7">
    <location>
        <position position="329"/>
    </location>
</feature>
<gene>
    <name evidence="10" type="ORF">LTR62_008059</name>
</gene>
<dbReference type="InterPro" id="IPR004808">
    <property type="entry name" value="AP_endonuc_1"/>
</dbReference>
<protein>
    <recommendedName>
        <fullName evidence="9">Endonuclease/exonuclease/phosphatase domain-containing protein</fullName>
    </recommendedName>
</protein>
<dbReference type="InterPro" id="IPR036691">
    <property type="entry name" value="Endo/exonu/phosph_ase_sf"/>
</dbReference>
<keyword evidence="6" id="KW-0464">Manganese</keyword>
<reference evidence="10" key="1">
    <citation type="submission" date="2023-08" db="EMBL/GenBank/DDBJ databases">
        <title>Black Yeasts Isolated from many extreme environments.</title>
        <authorList>
            <person name="Coleine C."/>
            <person name="Stajich J.E."/>
            <person name="Selbmann L."/>
        </authorList>
    </citation>
    <scope>NUCLEOTIDE SEQUENCE</scope>
    <source>
        <strain evidence="10">CCFEE 5401</strain>
    </source>
</reference>
<keyword evidence="3" id="KW-0378">Hydrolase</keyword>
<evidence type="ECO:0000313" key="11">
    <source>
        <dbReference type="Proteomes" id="UP001310890"/>
    </source>
</evidence>
<dbReference type="InterPro" id="IPR005135">
    <property type="entry name" value="Endo/exonuclease/phosphatase"/>
</dbReference>
<feature type="binding site" evidence="6">
    <location>
        <position position="87"/>
    </location>
    <ligand>
        <name>Mg(2+)</name>
        <dbReference type="ChEBI" id="CHEBI:18420"/>
        <label>1</label>
    </ligand>
</feature>
<evidence type="ECO:0000256" key="1">
    <source>
        <dbReference type="ARBA" id="ARBA00007092"/>
    </source>
</evidence>
<feature type="site" description="Interaction with DNA substrate" evidence="7">
    <location>
        <position position="358"/>
    </location>
</feature>
<comment type="caution">
    <text evidence="10">The sequence shown here is derived from an EMBL/GenBank/DDBJ whole genome shotgun (WGS) entry which is preliminary data.</text>
</comment>
<comment type="cofactor">
    <cofactor evidence="6">
        <name>Mg(2+)</name>
        <dbReference type="ChEBI" id="CHEBI:18420"/>
    </cofactor>
    <cofactor evidence="6">
        <name>Mn(2+)</name>
        <dbReference type="ChEBI" id="CHEBI:29035"/>
    </cofactor>
    <text evidence="6">Probably binds two magnesium or manganese ions per subunit.</text>
</comment>
<feature type="active site" evidence="5">
    <location>
        <position position="187"/>
    </location>
</feature>
<organism evidence="10 11">
    <name type="scientific">Meristemomyces frigidus</name>
    <dbReference type="NCBI Taxonomy" id="1508187"/>
    <lineage>
        <taxon>Eukaryota</taxon>
        <taxon>Fungi</taxon>
        <taxon>Dikarya</taxon>
        <taxon>Ascomycota</taxon>
        <taxon>Pezizomycotina</taxon>
        <taxon>Dothideomycetes</taxon>
        <taxon>Dothideomycetidae</taxon>
        <taxon>Mycosphaerellales</taxon>
        <taxon>Teratosphaeriaceae</taxon>
        <taxon>Meristemomyces</taxon>
    </lineage>
</organism>
<dbReference type="PANTHER" id="PTHR22748:SF14">
    <property type="entry name" value="ENDONUCLEASE_EXONUCLEASE_PHOSPHATASE DOMAIN-CONTAINING PROTEIN"/>
    <property type="match status" value="1"/>
</dbReference>
<feature type="binding site" evidence="6">
    <location>
        <position position="240"/>
    </location>
    <ligand>
        <name>Mg(2+)</name>
        <dbReference type="ChEBI" id="CHEBI:18420"/>
        <label>1</label>
    </ligand>
</feature>
<feature type="site" description="Transition state stabilizer" evidence="7">
    <location>
        <position position="240"/>
    </location>
</feature>
<keyword evidence="2 6" id="KW-0479">Metal-binding</keyword>
<feature type="domain" description="Endonuclease/exonuclease/phosphatase" evidence="9">
    <location>
        <begin position="38"/>
        <end position="358"/>
    </location>
</feature>
<evidence type="ECO:0000256" key="7">
    <source>
        <dbReference type="PIRSR" id="PIRSR604808-3"/>
    </source>
</evidence>
<dbReference type="GO" id="GO:0046872">
    <property type="term" value="F:metal ion binding"/>
    <property type="evidence" value="ECO:0007669"/>
    <property type="project" value="UniProtKB-KW"/>
</dbReference>
<dbReference type="Gene3D" id="3.60.10.10">
    <property type="entry name" value="Endonuclease/exonuclease/phosphatase"/>
    <property type="match status" value="1"/>
</dbReference>
<evidence type="ECO:0000256" key="5">
    <source>
        <dbReference type="PIRSR" id="PIRSR604808-1"/>
    </source>
</evidence>
<feature type="active site" description="Proton acceptor" evidence="5">
    <location>
        <position position="358"/>
    </location>
</feature>
<evidence type="ECO:0000256" key="8">
    <source>
        <dbReference type="SAM" id="MobiDB-lite"/>
    </source>
</evidence>
<dbReference type="PROSITE" id="PS51435">
    <property type="entry name" value="AP_NUCLEASE_F1_4"/>
    <property type="match status" value="1"/>
</dbReference>
<feature type="binding site" evidence="6">
    <location>
        <position position="358"/>
    </location>
    <ligand>
        <name>Mg(2+)</name>
        <dbReference type="ChEBI" id="CHEBI:18420"/>
        <label>1</label>
    </ligand>
</feature>
<feature type="active site" description="Proton donor/acceptor" evidence="5">
    <location>
        <position position="238"/>
    </location>
</feature>
<dbReference type="Pfam" id="PF03372">
    <property type="entry name" value="Exo_endo_phos"/>
    <property type="match status" value="1"/>
</dbReference>
<dbReference type="GO" id="GO:0003906">
    <property type="term" value="F:DNA-(apurinic or apyrimidinic site) endonuclease activity"/>
    <property type="evidence" value="ECO:0007669"/>
    <property type="project" value="TreeGrafter"/>
</dbReference>
<dbReference type="GO" id="GO:0008311">
    <property type="term" value="F:double-stranded DNA 3'-5' DNA exonuclease activity"/>
    <property type="evidence" value="ECO:0007669"/>
    <property type="project" value="TreeGrafter"/>
</dbReference>
<accession>A0AAN7TPX5</accession>
<dbReference type="EMBL" id="JAVRRL010000008">
    <property type="protein sequence ID" value="KAK5116510.1"/>
    <property type="molecule type" value="Genomic_DNA"/>
</dbReference>
<keyword evidence="4 6" id="KW-0460">Magnesium</keyword>
<dbReference type="PANTHER" id="PTHR22748">
    <property type="entry name" value="AP ENDONUCLEASE"/>
    <property type="match status" value="1"/>
</dbReference>
<evidence type="ECO:0000313" key="10">
    <source>
        <dbReference type="EMBL" id="KAK5116510.1"/>
    </source>
</evidence>
<dbReference type="GO" id="GO:0008081">
    <property type="term" value="F:phosphoric diester hydrolase activity"/>
    <property type="evidence" value="ECO:0007669"/>
    <property type="project" value="TreeGrafter"/>
</dbReference>
<name>A0AAN7TPX5_9PEZI</name>
<dbReference type="Proteomes" id="UP001310890">
    <property type="component" value="Unassembled WGS sequence"/>
</dbReference>
<evidence type="ECO:0000256" key="3">
    <source>
        <dbReference type="ARBA" id="ARBA00022801"/>
    </source>
</evidence>
<evidence type="ECO:0000256" key="4">
    <source>
        <dbReference type="ARBA" id="ARBA00022842"/>
    </source>
</evidence>
<comment type="similarity">
    <text evidence="1">Belongs to the DNA repair enzymes AP/ExoA family.</text>
</comment>
<feature type="region of interest" description="Disordered" evidence="8">
    <location>
        <begin position="375"/>
        <end position="403"/>
    </location>
</feature>
<sequence length="403" mass="45444">MPAPISPPPPKRRKIAHDGIQHKPTTADPILLQIYCHNINGAAPYLQPPINQYFAPAHPRESRTPPKASLRDFLRRHDWPTILFLQEIKINPDDVATIRGLERAVASPISTTKEPDYVTHLCLPSDPRNARGFGRKVYGVASIIRRDFYERYVDRIRPVSWDKEGRFLVIETRAEGALPKLAMINVYAVNGTEAPYRDSDTGAVVGTRHDRKLLVHKLLADECCALQADGYAVIIGGDINVARSALDGYPRLRIFPEQHCINRVDFERRFFDSPQQHAQQSNNELDFTQAQVGTGLGMIDSFRFLHPQKRGYTYYPRMKNFGDSCDRVDMIVTSASLKTQLKEAGMLETAAERGPSDHVPLYAVFEFEAELEKQCEGPTTDVESVLDERPVRGTEPRARSPSV</sequence>